<dbReference type="EMBL" id="JBHSCR010000001">
    <property type="protein sequence ID" value="MFC4346273.1"/>
    <property type="molecule type" value="Genomic_DNA"/>
</dbReference>
<evidence type="ECO:0000313" key="3">
    <source>
        <dbReference type="Proteomes" id="UP001595776"/>
    </source>
</evidence>
<keyword evidence="3" id="KW-1185">Reference proteome</keyword>
<dbReference type="Pfam" id="PF14238">
    <property type="entry name" value="DUF4340"/>
    <property type="match status" value="1"/>
</dbReference>
<gene>
    <name evidence="2" type="ORF">ACFO5Q_00250</name>
</gene>
<protein>
    <submittedName>
        <fullName evidence="2">DUF4340 domain-containing protein</fullName>
    </submittedName>
</protein>
<organism evidence="2 3">
    <name type="scientific">Kordiimonas lipolytica</name>
    <dbReference type="NCBI Taxonomy" id="1662421"/>
    <lineage>
        <taxon>Bacteria</taxon>
        <taxon>Pseudomonadati</taxon>
        <taxon>Pseudomonadota</taxon>
        <taxon>Alphaproteobacteria</taxon>
        <taxon>Kordiimonadales</taxon>
        <taxon>Kordiimonadaceae</taxon>
        <taxon>Kordiimonas</taxon>
    </lineage>
</organism>
<sequence>MSERLTNILGYLTLFAILGAIWVLFGEDPTRDQGGRGEPTFEGMKERINDVAALSLKKGPATVTLKKQADVWAVAERGGYPADLAKVRDFLRGVALSERREPKTSNPERFDQIGLGDAATDVSLLDANGTTVLAFAMGKQSTIGSDRSLTYIFQESDTRAWLVTSLAEGADDPAWWLNTDLLDLADSRVRSVSLGDTVLARSLGEGEYSLEGLQAGEEAVPTWQLAEPARVLTGLSFSDVRHLGNPLTAPKRTATLTTHDGLRLTVTLYDMEGATWAQVSAQHDESLMSEGEAGPLPDAPMDGAAEAEAINAKTRGWFFKLADGDAEVLMRARGAFVKAQTPAAS</sequence>
<reference evidence="3" key="1">
    <citation type="journal article" date="2019" name="Int. J. Syst. Evol. Microbiol.">
        <title>The Global Catalogue of Microorganisms (GCM) 10K type strain sequencing project: providing services to taxonomists for standard genome sequencing and annotation.</title>
        <authorList>
            <consortium name="The Broad Institute Genomics Platform"/>
            <consortium name="The Broad Institute Genome Sequencing Center for Infectious Disease"/>
            <person name="Wu L."/>
            <person name="Ma J."/>
        </authorList>
    </citation>
    <scope>NUCLEOTIDE SEQUENCE [LARGE SCALE GENOMIC DNA]</scope>
    <source>
        <strain evidence="3">CGMCC 1.15304</strain>
    </source>
</reference>
<evidence type="ECO:0000259" key="1">
    <source>
        <dbReference type="Pfam" id="PF14238"/>
    </source>
</evidence>
<evidence type="ECO:0000313" key="2">
    <source>
        <dbReference type="EMBL" id="MFC4346273.1"/>
    </source>
</evidence>
<comment type="caution">
    <text evidence="2">The sequence shown here is derived from an EMBL/GenBank/DDBJ whole genome shotgun (WGS) entry which is preliminary data.</text>
</comment>
<name>A0ABV8U715_9PROT</name>
<dbReference type="InterPro" id="IPR025641">
    <property type="entry name" value="DUF4340"/>
</dbReference>
<accession>A0ABV8U715</accession>
<proteinExistence type="predicted"/>
<feature type="domain" description="DUF4340" evidence="1">
    <location>
        <begin position="72"/>
        <end position="240"/>
    </location>
</feature>
<dbReference type="RefSeq" id="WP_068150478.1">
    <property type="nucleotide sequence ID" value="NZ_JBHSCR010000001.1"/>
</dbReference>
<dbReference type="Proteomes" id="UP001595776">
    <property type="component" value="Unassembled WGS sequence"/>
</dbReference>